<proteinExistence type="predicted"/>
<dbReference type="GO" id="GO:0004386">
    <property type="term" value="F:helicase activity"/>
    <property type="evidence" value="ECO:0007669"/>
    <property type="project" value="UniProtKB-KW"/>
</dbReference>
<organism evidence="2">
    <name type="scientific">Prunus dulcis</name>
    <name type="common">Almond</name>
    <name type="synonym">Amygdalus dulcis</name>
    <dbReference type="NCBI Taxonomy" id="3755"/>
    <lineage>
        <taxon>Eukaryota</taxon>
        <taxon>Viridiplantae</taxon>
        <taxon>Streptophyta</taxon>
        <taxon>Embryophyta</taxon>
        <taxon>Tracheophyta</taxon>
        <taxon>Spermatophyta</taxon>
        <taxon>Magnoliopsida</taxon>
        <taxon>eudicotyledons</taxon>
        <taxon>Gunneridae</taxon>
        <taxon>Pentapetalae</taxon>
        <taxon>rosids</taxon>
        <taxon>fabids</taxon>
        <taxon>Rosales</taxon>
        <taxon>Rosaceae</taxon>
        <taxon>Amygdaloideae</taxon>
        <taxon>Amygdaleae</taxon>
        <taxon>Prunus</taxon>
    </lineage>
</organism>
<dbReference type="AlphaFoldDB" id="A0A4Y1QP88"/>
<dbReference type="InterPro" id="IPR027417">
    <property type="entry name" value="P-loop_NTPase"/>
</dbReference>
<keyword evidence="2" id="KW-0067">ATP-binding</keyword>
<name>A0A4Y1QP88_PRUDU</name>
<feature type="region of interest" description="Disordered" evidence="1">
    <location>
        <begin position="34"/>
        <end position="71"/>
    </location>
</feature>
<keyword evidence="2" id="KW-0347">Helicase</keyword>
<accession>A0A4Y1QP88</accession>
<keyword evidence="2" id="KW-0378">Hydrolase</keyword>
<dbReference type="EMBL" id="AP019297">
    <property type="protein sequence ID" value="BBG93617.1"/>
    <property type="molecule type" value="Genomic_DNA"/>
</dbReference>
<feature type="compositionally biased region" description="Polar residues" evidence="1">
    <location>
        <begin position="51"/>
        <end position="71"/>
    </location>
</feature>
<evidence type="ECO:0000256" key="1">
    <source>
        <dbReference type="SAM" id="MobiDB-lite"/>
    </source>
</evidence>
<sequence>MHLNDCIDNQEDKFGFRLGGGDSNTLILLAKRRNKRKGTNQTGGGFGTGQSKETPNVNFSRTSKLSNSPTPRSLIAPTIVHYQGLRKLKMQGRIFQCNGGAGIMEAVNDHSTVIICGETGCGKTTQVPQPALVQASLESEVV</sequence>
<protein>
    <submittedName>
        <fullName evidence="2">RNA helicase family protein</fullName>
    </submittedName>
</protein>
<keyword evidence="2" id="KW-0547">Nucleotide-binding</keyword>
<dbReference type="SUPFAM" id="SSF52540">
    <property type="entry name" value="P-loop containing nucleoside triphosphate hydrolases"/>
    <property type="match status" value="1"/>
</dbReference>
<evidence type="ECO:0000313" key="2">
    <source>
        <dbReference type="EMBL" id="BBG93617.1"/>
    </source>
</evidence>
<reference evidence="2" key="1">
    <citation type="journal article" date="2019" name="Science">
        <title>Mutation of a bHLH transcription factor allowed almond domestication.</title>
        <authorList>
            <person name="Sanchez-Perez R."/>
            <person name="Pavan S."/>
            <person name="Mazzeo R."/>
            <person name="Moldovan C."/>
            <person name="Aiese Cigliano R."/>
            <person name="Del Cueto J."/>
            <person name="Ricciardi F."/>
            <person name="Lotti C."/>
            <person name="Ricciardi L."/>
            <person name="Dicenta F."/>
            <person name="Lopez-Marques R.L."/>
            <person name="Lindberg Moller B."/>
        </authorList>
    </citation>
    <scope>NUCLEOTIDE SEQUENCE</scope>
</reference>
<dbReference type="Gene3D" id="3.40.50.300">
    <property type="entry name" value="P-loop containing nucleotide triphosphate hydrolases"/>
    <property type="match status" value="1"/>
</dbReference>
<gene>
    <name evidence="2" type="ORF">Prudu_001686</name>
</gene>